<sequence length="75" mass="8975">MRVSKKRYGEVQIKKQGQGKNVFDKTRSFSIEQTSTNYSIEQYKEILEFVTDLTEKHSFQSLKKTLEKWKRLSKI</sequence>
<comment type="caution">
    <text evidence="1">The sequence shown here is derived from an EMBL/GenBank/DDBJ whole genome shotgun (WGS) entry which is preliminary data.</text>
</comment>
<organism evidence="1">
    <name type="scientific">marine sediment metagenome</name>
    <dbReference type="NCBI Taxonomy" id="412755"/>
    <lineage>
        <taxon>unclassified sequences</taxon>
        <taxon>metagenomes</taxon>
        <taxon>ecological metagenomes</taxon>
    </lineage>
</organism>
<evidence type="ECO:0000313" key="1">
    <source>
        <dbReference type="EMBL" id="GAI83448.1"/>
    </source>
</evidence>
<accession>X1RS31</accession>
<protein>
    <submittedName>
        <fullName evidence="1">Uncharacterized protein</fullName>
    </submittedName>
</protein>
<gene>
    <name evidence="1" type="ORF">S12H4_19377</name>
</gene>
<proteinExistence type="predicted"/>
<name>X1RS31_9ZZZZ</name>
<dbReference type="EMBL" id="BARW01009683">
    <property type="protein sequence ID" value="GAI83448.1"/>
    <property type="molecule type" value="Genomic_DNA"/>
</dbReference>
<dbReference type="AlphaFoldDB" id="X1RS31"/>
<reference evidence="1" key="1">
    <citation type="journal article" date="2014" name="Front. Microbiol.">
        <title>High frequency of phylogenetically diverse reductive dehalogenase-homologous genes in deep subseafloor sedimentary metagenomes.</title>
        <authorList>
            <person name="Kawai M."/>
            <person name="Futagami T."/>
            <person name="Toyoda A."/>
            <person name="Takaki Y."/>
            <person name="Nishi S."/>
            <person name="Hori S."/>
            <person name="Arai W."/>
            <person name="Tsubouchi T."/>
            <person name="Morono Y."/>
            <person name="Uchiyama I."/>
            <person name="Ito T."/>
            <person name="Fujiyama A."/>
            <person name="Inagaki F."/>
            <person name="Takami H."/>
        </authorList>
    </citation>
    <scope>NUCLEOTIDE SEQUENCE</scope>
    <source>
        <strain evidence="1">Expedition CK06-06</strain>
    </source>
</reference>